<dbReference type="EMBL" id="UYRT01004136">
    <property type="protein sequence ID" value="VDK35691.1"/>
    <property type="molecule type" value="Genomic_DNA"/>
</dbReference>
<dbReference type="GO" id="GO:0070979">
    <property type="term" value="P:protein K11-linked ubiquitination"/>
    <property type="evidence" value="ECO:0007669"/>
    <property type="project" value="TreeGrafter"/>
</dbReference>
<dbReference type="OrthoDB" id="2504561at2759"/>
<keyword evidence="4" id="KW-0131">Cell cycle</keyword>
<evidence type="ECO:0000256" key="1">
    <source>
        <dbReference type="ARBA" id="ARBA00022618"/>
    </source>
</evidence>
<dbReference type="InterPro" id="IPR037679">
    <property type="entry name" value="Apc5"/>
</dbReference>
<evidence type="ECO:0000256" key="2">
    <source>
        <dbReference type="ARBA" id="ARBA00022776"/>
    </source>
</evidence>
<dbReference type="Proteomes" id="UP000271098">
    <property type="component" value="Unassembled WGS sequence"/>
</dbReference>
<keyword evidence="1" id="KW-0132">Cell division</keyword>
<evidence type="ECO:0000256" key="4">
    <source>
        <dbReference type="ARBA" id="ARBA00023306"/>
    </source>
</evidence>
<dbReference type="PANTHER" id="PTHR12830">
    <property type="entry name" value="ANAPHASE-PROMOTING COMPLEX SUBUNIT 5"/>
    <property type="match status" value="1"/>
</dbReference>
<dbReference type="GO" id="GO:0051301">
    <property type="term" value="P:cell division"/>
    <property type="evidence" value="ECO:0007669"/>
    <property type="project" value="UniProtKB-KW"/>
</dbReference>
<dbReference type="GO" id="GO:0005680">
    <property type="term" value="C:anaphase-promoting complex"/>
    <property type="evidence" value="ECO:0007669"/>
    <property type="project" value="InterPro"/>
</dbReference>
<reference evidence="7" key="1">
    <citation type="submission" date="2016-06" db="UniProtKB">
        <authorList>
            <consortium name="WormBaseParasite"/>
        </authorList>
    </citation>
    <scope>IDENTIFICATION</scope>
</reference>
<protein>
    <submittedName>
        <fullName evidence="7">14_3_3 domain-containing protein</fullName>
    </submittedName>
</protein>
<dbReference type="GO" id="GO:0031145">
    <property type="term" value="P:anaphase-promoting complex-dependent catabolic process"/>
    <property type="evidence" value="ECO:0007669"/>
    <property type="project" value="TreeGrafter"/>
</dbReference>
<evidence type="ECO:0000313" key="7">
    <source>
        <dbReference type="WBParaSite" id="GPUH_0000266201-mRNA-1"/>
    </source>
</evidence>
<dbReference type="AlphaFoldDB" id="A0A183D1R6"/>
<evidence type="ECO:0000256" key="3">
    <source>
        <dbReference type="ARBA" id="ARBA00022786"/>
    </source>
</evidence>
<reference evidence="5 6" key="2">
    <citation type="submission" date="2018-11" db="EMBL/GenBank/DDBJ databases">
        <authorList>
            <consortium name="Pathogen Informatics"/>
        </authorList>
    </citation>
    <scope>NUCLEOTIDE SEQUENCE [LARGE SCALE GENOMIC DNA]</scope>
</reference>
<gene>
    <name evidence="5" type="ORF">GPUH_LOCUS2657</name>
</gene>
<name>A0A183D1R6_9BILA</name>
<dbReference type="PANTHER" id="PTHR12830:SF9">
    <property type="entry name" value="ANAPHASE-PROMOTING COMPLEX SUBUNIT 5"/>
    <property type="match status" value="1"/>
</dbReference>
<keyword evidence="6" id="KW-1185">Reference proteome</keyword>
<dbReference type="GO" id="GO:0045842">
    <property type="term" value="P:positive regulation of mitotic metaphase/anaphase transition"/>
    <property type="evidence" value="ECO:0007669"/>
    <property type="project" value="TreeGrafter"/>
</dbReference>
<organism evidence="7">
    <name type="scientific">Gongylonema pulchrum</name>
    <dbReference type="NCBI Taxonomy" id="637853"/>
    <lineage>
        <taxon>Eukaryota</taxon>
        <taxon>Metazoa</taxon>
        <taxon>Ecdysozoa</taxon>
        <taxon>Nematoda</taxon>
        <taxon>Chromadorea</taxon>
        <taxon>Rhabditida</taxon>
        <taxon>Spirurina</taxon>
        <taxon>Spiruromorpha</taxon>
        <taxon>Spiruroidea</taxon>
        <taxon>Gongylonematidae</taxon>
        <taxon>Gongylonema</taxon>
    </lineage>
</organism>
<proteinExistence type="predicted"/>
<keyword evidence="2" id="KW-0498">Mitosis</keyword>
<keyword evidence="3" id="KW-0833">Ubl conjugation pathway</keyword>
<evidence type="ECO:0000313" key="6">
    <source>
        <dbReference type="Proteomes" id="UP000271098"/>
    </source>
</evidence>
<accession>A0A183D1R6</accession>
<evidence type="ECO:0000313" key="5">
    <source>
        <dbReference type="EMBL" id="VDK35691.1"/>
    </source>
</evidence>
<sequence length="188" mass="21323">MLHSKGDLQEAINVARQNVAKVKNSKDLRLKIRCDIALAMLYVENSLEHVAASMLRECQTAAQIHSLENIDAMINRRLAYIDVVEGRIGDALVKIKECEWIVTIRCPPLEKALFYMTMFAACKKQEYSSPAARREFHHAGVPLLEKAAIAEAAKLYNSYNRITERDECATLFCEIQARFPGQISWPIL</sequence>
<dbReference type="WBParaSite" id="GPUH_0000266201-mRNA-1">
    <property type="protein sequence ID" value="GPUH_0000266201-mRNA-1"/>
    <property type="gene ID" value="GPUH_0000266201"/>
</dbReference>